<feature type="domain" description="TonB-dependent receptor plug" evidence="15">
    <location>
        <begin position="49"/>
        <end position="155"/>
    </location>
</feature>
<comment type="caution">
    <text evidence="16">The sequence shown here is derived from an EMBL/GenBank/DDBJ whole genome shotgun (WGS) entry which is preliminary data.</text>
</comment>
<evidence type="ECO:0000256" key="13">
    <source>
        <dbReference type="SAM" id="SignalP"/>
    </source>
</evidence>
<dbReference type="EMBL" id="JABBXH010000004">
    <property type="protein sequence ID" value="NMP32588.1"/>
    <property type="molecule type" value="Genomic_DNA"/>
</dbReference>
<keyword evidence="3 11" id="KW-1134">Transmembrane beta strand</keyword>
<keyword evidence="16" id="KW-0675">Receptor</keyword>
<evidence type="ECO:0000313" key="16">
    <source>
        <dbReference type="EMBL" id="NMP32588.1"/>
    </source>
</evidence>
<feature type="chain" id="PRO_5030664250" evidence="13">
    <location>
        <begin position="28"/>
        <end position="852"/>
    </location>
</feature>
<evidence type="ECO:0000313" key="17">
    <source>
        <dbReference type="Proteomes" id="UP000568664"/>
    </source>
</evidence>
<sequence>MNYCMPKFTLCSSIVVFSISSVNLAIAQDNPSKIEIIEVTAQKRHQSINEIPMAISAFNSGQLEELGIEDSTDLATIVPGFNYSDTAFGPPVYTLRGVGFNESSAQATSTVGIYVDEITIPFPIMTKAANLDLERVEILKGPQGTLFGRNSTAGAVNYIAAKPSEDFEAGIKASLGNFETISGEAFVTGALSDDVNGRLAIKFINSNEGWQESVSRDDELGQKDKFALRASFDFDVSNKTSALLSINYHRDRSETLAPQAIEYVAAKAGGALNASFPVFGPILDDTVNPQLFPGNGNDITKADWTADRTPSLAHDMQSISLNVTHDYSETLTFVSLTAFHKFEDDGSEYERGGTAGVTAGYIRGLTGGPLDTLLGGSLKDYYEGHLHGDYATIPDDEFVPSDYVFQHGEIKSFSQELRLTKTLPESVWIAGLYYSKSNVDYHTTQDWGLATNVNILPTSGFGFNKLRNAIEQDTNTVAVFASADWYLSDKLTLTTGIRYSEDEANYDGCTEDIGGPGLALFNQFFFGGNDSGGEVNGCVTVLDFAGENQRLGKIKDTLDEDSLSWRLASHYQWSPSTSVYASYSRGYKAGSYPSLAAIEENQLDPVVQERLDAYEIGIKSLLNDGKAQLNVSAFYYDYKDKQLLTKKTIPVFRTAFTLGNIDDSYVKGIELDLQWLPLEGLTLNASASFIDSEVKSGDGFNQLGQSLDLSGSPLPFTSDFQANLLAKYEWHLSDDFTAFTAIDGAYTSEYNADFKANVEMTTLVADFIGSPVEVFIPPQPYQYDKRFTQDGYFIANARFGIESIKNNWKLFFWVRNLNDEYFVSTMVKNNEMIAAYPGMTRTYGVTLEKSFY</sequence>
<feature type="domain" description="TonB-dependent receptor-like beta-barrel" evidence="14">
    <location>
        <begin position="287"/>
        <end position="817"/>
    </location>
</feature>
<gene>
    <name evidence="16" type="ORF">HII17_13560</name>
</gene>
<dbReference type="InterPro" id="IPR036942">
    <property type="entry name" value="Beta-barrel_TonB_sf"/>
</dbReference>
<keyword evidence="2 11" id="KW-0813">Transport</keyword>
<dbReference type="Gene3D" id="2.40.170.20">
    <property type="entry name" value="TonB-dependent receptor, beta-barrel domain"/>
    <property type="match status" value="1"/>
</dbReference>
<evidence type="ECO:0000256" key="8">
    <source>
        <dbReference type="ARBA" id="ARBA00023077"/>
    </source>
</evidence>
<comment type="similarity">
    <text evidence="11 12">Belongs to the TonB-dependent receptor family.</text>
</comment>
<dbReference type="AlphaFoldDB" id="A0A7Y0LE72"/>
<keyword evidence="7" id="KW-0406">Ion transport</keyword>
<dbReference type="Pfam" id="PF07715">
    <property type="entry name" value="Plug"/>
    <property type="match status" value="1"/>
</dbReference>
<dbReference type="InterPro" id="IPR039426">
    <property type="entry name" value="TonB-dep_rcpt-like"/>
</dbReference>
<dbReference type="GO" id="GO:0009279">
    <property type="term" value="C:cell outer membrane"/>
    <property type="evidence" value="ECO:0007669"/>
    <property type="project" value="UniProtKB-SubCell"/>
</dbReference>
<dbReference type="PANTHER" id="PTHR32552:SF81">
    <property type="entry name" value="TONB-DEPENDENT OUTER MEMBRANE RECEPTOR"/>
    <property type="match status" value="1"/>
</dbReference>
<keyword evidence="17" id="KW-1185">Reference proteome</keyword>
<evidence type="ECO:0000259" key="14">
    <source>
        <dbReference type="Pfam" id="PF00593"/>
    </source>
</evidence>
<evidence type="ECO:0000256" key="5">
    <source>
        <dbReference type="ARBA" id="ARBA00022692"/>
    </source>
</evidence>
<dbReference type="SUPFAM" id="SSF56935">
    <property type="entry name" value="Porins"/>
    <property type="match status" value="1"/>
</dbReference>
<dbReference type="Proteomes" id="UP000568664">
    <property type="component" value="Unassembled WGS sequence"/>
</dbReference>
<evidence type="ECO:0000256" key="2">
    <source>
        <dbReference type="ARBA" id="ARBA00022448"/>
    </source>
</evidence>
<dbReference type="PROSITE" id="PS52016">
    <property type="entry name" value="TONB_DEPENDENT_REC_3"/>
    <property type="match status" value="1"/>
</dbReference>
<evidence type="ECO:0000256" key="7">
    <source>
        <dbReference type="ARBA" id="ARBA00023065"/>
    </source>
</evidence>
<keyword evidence="10 11" id="KW-0998">Cell outer membrane</keyword>
<keyword evidence="8 12" id="KW-0798">TonB box</keyword>
<dbReference type="PANTHER" id="PTHR32552">
    <property type="entry name" value="FERRICHROME IRON RECEPTOR-RELATED"/>
    <property type="match status" value="1"/>
</dbReference>
<reference evidence="16 17" key="1">
    <citation type="submission" date="2020-04" db="EMBL/GenBank/DDBJ databases">
        <title>Thalassotalea sp. M1531, isolated from the surface of marine red alga.</title>
        <authorList>
            <person name="Pang L."/>
            <person name="Lu D.-C."/>
        </authorList>
    </citation>
    <scope>NUCLEOTIDE SEQUENCE [LARGE SCALE GENOMIC DNA]</scope>
    <source>
        <strain evidence="16 17">M1531</strain>
    </source>
</reference>
<dbReference type="Pfam" id="PF00593">
    <property type="entry name" value="TonB_dep_Rec_b-barrel"/>
    <property type="match status" value="1"/>
</dbReference>
<evidence type="ECO:0000256" key="4">
    <source>
        <dbReference type="ARBA" id="ARBA00022496"/>
    </source>
</evidence>
<keyword evidence="13" id="KW-0732">Signal</keyword>
<evidence type="ECO:0000256" key="3">
    <source>
        <dbReference type="ARBA" id="ARBA00022452"/>
    </source>
</evidence>
<evidence type="ECO:0000256" key="9">
    <source>
        <dbReference type="ARBA" id="ARBA00023136"/>
    </source>
</evidence>
<dbReference type="GO" id="GO:0006826">
    <property type="term" value="P:iron ion transport"/>
    <property type="evidence" value="ECO:0007669"/>
    <property type="project" value="UniProtKB-KW"/>
</dbReference>
<dbReference type="InterPro" id="IPR000531">
    <property type="entry name" value="Beta-barrel_TonB"/>
</dbReference>
<protein>
    <submittedName>
        <fullName evidence="16">TonB-dependent receptor</fullName>
    </submittedName>
</protein>
<evidence type="ECO:0000256" key="11">
    <source>
        <dbReference type="PROSITE-ProRule" id="PRU01360"/>
    </source>
</evidence>
<evidence type="ECO:0000256" key="12">
    <source>
        <dbReference type="RuleBase" id="RU003357"/>
    </source>
</evidence>
<keyword evidence="6" id="KW-0408">Iron</keyword>
<evidence type="ECO:0000256" key="1">
    <source>
        <dbReference type="ARBA" id="ARBA00004571"/>
    </source>
</evidence>
<organism evidence="16 17">
    <name type="scientific">Thalassotalea algicola</name>
    <dbReference type="NCBI Taxonomy" id="2716224"/>
    <lineage>
        <taxon>Bacteria</taxon>
        <taxon>Pseudomonadati</taxon>
        <taxon>Pseudomonadota</taxon>
        <taxon>Gammaproteobacteria</taxon>
        <taxon>Alteromonadales</taxon>
        <taxon>Colwelliaceae</taxon>
        <taxon>Thalassotalea</taxon>
    </lineage>
</organism>
<evidence type="ECO:0000256" key="10">
    <source>
        <dbReference type="ARBA" id="ARBA00023237"/>
    </source>
</evidence>
<name>A0A7Y0LE72_9GAMM</name>
<keyword evidence="9 11" id="KW-0472">Membrane</keyword>
<dbReference type="InterPro" id="IPR012910">
    <property type="entry name" value="Plug_dom"/>
</dbReference>
<accession>A0A7Y0LE72</accession>
<keyword evidence="5 11" id="KW-0812">Transmembrane</keyword>
<evidence type="ECO:0000259" key="15">
    <source>
        <dbReference type="Pfam" id="PF07715"/>
    </source>
</evidence>
<feature type="signal peptide" evidence="13">
    <location>
        <begin position="1"/>
        <end position="27"/>
    </location>
</feature>
<evidence type="ECO:0000256" key="6">
    <source>
        <dbReference type="ARBA" id="ARBA00023004"/>
    </source>
</evidence>
<keyword evidence="4" id="KW-0410">Iron transport</keyword>
<comment type="subcellular location">
    <subcellularLocation>
        <location evidence="1 11">Cell outer membrane</location>
        <topology evidence="1 11">Multi-pass membrane protein</topology>
    </subcellularLocation>
</comment>
<proteinExistence type="inferred from homology"/>